<organism evidence="1 2">
    <name type="scientific">Janthinobacterium kumbetense</name>
    <dbReference type="NCBI Taxonomy" id="2950280"/>
    <lineage>
        <taxon>Bacteria</taxon>
        <taxon>Pseudomonadati</taxon>
        <taxon>Pseudomonadota</taxon>
        <taxon>Betaproteobacteria</taxon>
        <taxon>Burkholderiales</taxon>
        <taxon>Oxalobacteraceae</taxon>
        <taxon>Janthinobacterium</taxon>
    </lineage>
</organism>
<keyword evidence="2" id="KW-1185">Reference proteome</keyword>
<name>A0ABT0WWX3_9BURK</name>
<accession>A0ABT0WWX3</accession>
<evidence type="ECO:0000313" key="2">
    <source>
        <dbReference type="Proteomes" id="UP001202243"/>
    </source>
</evidence>
<proteinExistence type="predicted"/>
<evidence type="ECO:0000313" key="1">
    <source>
        <dbReference type="EMBL" id="MCM2567753.1"/>
    </source>
</evidence>
<gene>
    <name evidence="1" type="ORF">NCG91_19270</name>
</gene>
<reference evidence="1 2" key="1">
    <citation type="submission" date="2022-06" db="EMBL/GenBank/DDBJ databases">
        <title>Janthinobacterium kumbetensis sp. nov., isolated from spring water in Turkey.</title>
        <authorList>
            <person name="Inan Bektas K."/>
            <person name="Belduz A.A."/>
            <person name="Canakci S."/>
            <person name="Nalcaoglu A."/>
            <person name="Ceylan E."/>
            <person name="Kati H."/>
        </authorList>
    </citation>
    <scope>NUCLEOTIDE SEQUENCE [LARGE SCALE GENOMIC DNA]</scope>
    <source>
        <strain evidence="1 2">GK</strain>
    </source>
</reference>
<comment type="caution">
    <text evidence="1">The sequence shown here is derived from an EMBL/GenBank/DDBJ whole genome shotgun (WGS) entry which is preliminary data.</text>
</comment>
<evidence type="ECO:0008006" key="3">
    <source>
        <dbReference type="Google" id="ProtNLM"/>
    </source>
</evidence>
<dbReference type="EMBL" id="JAMQGR010000007">
    <property type="protein sequence ID" value="MCM2567753.1"/>
    <property type="molecule type" value="Genomic_DNA"/>
</dbReference>
<dbReference type="Proteomes" id="UP001202243">
    <property type="component" value="Unassembled WGS sequence"/>
</dbReference>
<dbReference type="RefSeq" id="WP_251350828.1">
    <property type="nucleotide sequence ID" value="NZ_JAMQGR010000007.1"/>
</dbReference>
<sequence>MRDFFLIVPVYFVLSFAFSAEPLPKDVSRFIYNAEACAHLAGEFDGELPKRQQDDILKSIHQYCKAAKNQLRILKMKYRGNARMMKVIESNANDAVTSYERE</sequence>
<protein>
    <recommendedName>
        <fullName evidence="3">Secreted protein</fullName>
    </recommendedName>
</protein>